<dbReference type="GO" id="GO:0140359">
    <property type="term" value="F:ABC-type transporter activity"/>
    <property type="evidence" value="ECO:0007669"/>
    <property type="project" value="InterPro"/>
</dbReference>
<dbReference type="AlphaFoldDB" id="A0A9P1IBP0"/>
<dbReference type="GO" id="GO:0005524">
    <property type="term" value="F:ATP binding"/>
    <property type="evidence" value="ECO:0007669"/>
    <property type="project" value="InterPro"/>
</dbReference>
<organism evidence="9 10">
    <name type="scientific">Caenorhabditis angaria</name>
    <dbReference type="NCBI Taxonomy" id="860376"/>
    <lineage>
        <taxon>Eukaryota</taxon>
        <taxon>Metazoa</taxon>
        <taxon>Ecdysozoa</taxon>
        <taxon>Nematoda</taxon>
        <taxon>Chromadorea</taxon>
        <taxon>Rhabditida</taxon>
        <taxon>Rhabditina</taxon>
        <taxon>Rhabditomorpha</taxon>
        <taxon>Rhabditoidea</taxon>
        <taxon>Rhabditidae</taxon>
        <taxon>Peloderinae</taxon>
        <taxon>Caenorhabditis</taxon>
    </lineage>
</organism>
<dbReference type="InterPro" id="IPR027417">
    <property type="entry name" value="P-loop_NTPase"/>
</dbReference>
<reference evidence="9" key="1">
    <citation type="submission" date="2022-11" db="EMBL/GenBank/DDBJ databases">
        <authorList>
            <person name="Kikuchi T."/>
        </authorList>
    </citation>
    <scope>NUCLEOTIDE SEQUENCE</scope>
    <source>
        <strain evidence="9">PS1010</strain>
    </source>
</reference>
<comment type="similarity">
    <text evidence="2">Belongs to the ABC transporter superfamily. ABCG family. Eye pigment precursor importer (TC 3.A.1.204) subfamily.</text>
</comment>
<sequence length="451" mass="51872">MSTGDDEDDSDRNSIYFSTIRSRHADFFKSSRLTLPIKNLKKNPVRYSAHTSTSTTDGSFPTLYINKLSFSRDFRSSYDRFLLRLPVLKQEFHNVSFQLNSGDCLVLMFTKESEMISLLEVIAGVSKKSKLIGDIFINGHRMTRDRLEKTIAYVKPITRPKYLTVRQFLIIQSQLNPPATQKYGGSQHLVNRLITDLSLVQVCDISCSRVNRSQWTRIQIAIHLIRDPYILLIPDILKDIDFHDQCFIIDYLRTWANKTNKIVILAHFPTSIDVLKMFSKTLLLASGRVIFLGTPKELPEYFENIGCPCPKFKNPCDYYVDLVTHDNLTSEASRESSIRISRLVNKWMLIGQIFEKGSIGKVLLDLPKPSIIAQIVAVVSYYVLNVWNDLTTRLLSLFGIFTLSTILSIYISDLSLILPDAFLNRNIFIDYVGMFFSNYSRIDKYEKCNRS</sequence>
<dbReference type="EMBL" id="CANHGI010000002">
    <property type="protein sequence ID" value="CAI5442229.1"/>
    <property type="molecule type" value="Genomic_DNA"/>
</dbReference>
<evidence type="ECO:0000259" key="8">
    <source>
        <dbReference type="PROSITE" id="PS50893"/>
    </source>
</evidence>
<evidence type="ECO:0000256" key="6">
    <source>
        <dbReference type="ARBA" id="ARBA00023136"/>
    </source>
</evidence>
<keyword evidence="3" id="KW-0813">Transport</keyword>
<feature type="transmembrane region" description="Helical" evidence="7">
    <location>
        <begin position="371"/>
        <end position="387"/>
    </location>
</feature>
<dbReference type="GO" id="GO:0005886">
    <property type="term" value="C:plasma membrane"/>
    <property type="evidence" value="ECO:0007669"/>
    <property type="project" value="TreeGrafter"/>
</dbReference>
<dbReference type="Pfam" id="PF19055">
    <property type="entry name" value="ABC2_membrane_7"/>
    <property type="match status" value="1"/>
</dbReference>
<dbReference type="PROSITE" id="PS50893">
    <property type="entry name" value="ABC_TRANSPORTER_2"/>
    <property type="match status" value="1"/>
</dbReference>
<comment type="subcellular location">
    <subcellularLocation>
        <location evidence="1">Membrane</location>
        <topology evidence="1">Multi-pass membrane protein</topology>
    </subcellularLocation>
</comment>
<dbReference type="Proteomes" id="UP001152747">
    <property type="component" value="Unassembled WGS sequence"/>
</dbReference>
<evidence type="ECO:0000313" key="9">
    <source>
        <dbReference type="EMBL" id="CAI5442229.1"/>
    </source>
</evidence>
<keyword evidence="10" id="KW-1185">Reference proteome</keyword>
<dbReference type="PANTHER" id="PTHR48041">
    <property type="entry name" value="ABC TRANSPORTER G FAMILY MEMBER 28"/>
    <property type="match status" value="1"/>
</dbReference>
<gene>
    <name evidence="9" type="ORF">CAMP_LOCUS4866</name>
</gene>
<dbReference type="GO" id="GO:0016887">
    <property type="term" value="F:ATP hydrolysis activity"/>
    <property type="evidence" value="ECO:0007669"/>
    <property type="project" value="InterPro"/>
</dbReference>
<keyword evidence="6 7" id="KW-0472">Membrane</keyword>
<feature type="domain" description="ABC transporter" evidence="8">
    <location>
        <begin position="63"/>
        <end position="311"/>
    </location>
</feature>
<keyword evidence="4 7" id="KW-0812">Transmembrane</keyword>
<comment type="caution">
    <text evidence="9">The sequence shown here is derived from an EMBL/GenBank/DDBJ whole genome shotgun (WGS) entry which is preliminary data.</text>
</comment>
<dbReference type="OrthoDB" id="66620at2759"/>
<evidence type="ECO:0000256" key="4">
    <source>
        <dbReference type="ARBA" id="ARBA00022692"/>
    </source>
</evidence>
<keyword evidence="5 7" id="KW-1133">Transmembrane helix</keyword>
<evidence type="ECO:0000256" key="3">
    <source>
        <dbReference type="ARBA" id="ARBA00022448"/>
    </source>
</evidence>
<proteinExistence type="inferred from homology"/>
<name>A0A9P1IBP0_9PELO</name>
<dbReference type="InterPro" id="IPR003439">
    <property type="entry name" value="ABC_transporter-like_ATP-bd"/>
</dbReference>
<protein>
    <recommendedName>
        <fullName evidence="8">ABC transporter domain-containing protein</fullName>
    </recommendedName>
</protein>
<dbReference type="PANTHER" id="PTHR48041:SF89">
    <property type="entry name" value="FI03229P"/>
    <property type="match status" value="1"/>
</dbReference>
<dbReference type="InterPro" id="IPR043926">
    <property type="entry name" value="ABCG_dom"/>
</dbReference>
<evidence type="ECO:0000256" key="1">
    <source>
        <dbReference type="ARBA" id="ARBA00004141"/>
    </source>
</evidence>
<dbReference type="InterPro" id="IPR050352">
    <property type="entry name" value="ABCG_transporters"/>
</dbReference>
<feature type="transmembrane region" description="Helical" evidence="7">
    <location>
        <begin position="394"/>
        <end position="412"/>
    </location>
</feature>
<evidence type="ECO:0000256" key="2">
    <source>
        <dbReference type="ARBA" id="ARBA00005814"/>
    </source>
</evidence>
<accession>A0A9P1IBP0</accession>
<dbReference type="SUPFAM" id="SSF52540">
    <property type="entry name" value="P-loop containing nucleoside triphosphate hydrolases"/>
    <property type="match status" value="1"/>
</dbReference>
<dbReference type="Gene3D" id="3.40.50.300">
    <property type="entry name" value="P-loop containing nucleotide triphosphate hydrolases"/>
    <property type="match status" value="1"/>
</dbReference>
<evidence type="ECO:0000313" key="10">
    <source>
        <dbReference type="Proteomes" id="UP001152747"/>
    </source>
</evidence>
<evidence type="ECO:0000256" key="5">
    <source>
        <dbReference type="ARBA" id="ARBA00022989"/>
    </source>
</evidence>
<evidence type="ECO:0000256" key="7">
    <source>
        <dbReference type="SAM" id="Phobius"/>
    </source>
</evidence>